<dbReference type="SUPFAM" id="SSF51445">
    <property type="entry name" value="(Trans)glycosidases"/>
    <property type="match status" value="1"/>
</dbReference>
<sequence>MRRNIFLVLLTLFILQSCNAQPKKINGVSFVASREAISQKNVMPVININANFAAVMPFGFIRDITHPEIAFNTQRQWLGETKNGAQQYAVELQKHGIKIMIKPQIWVSHGVYTGHIEMATEANWKVFEQSYSKFILEYAKLAEEVNADIFCIGTELEKFVANRPEYWNNLIVEIKKIYNGKLTYAANWDEFKRTPFWAQMDYIGIDAYFPVSETKTPTVAECMANWGTHKAVIKSTSETYKKPILFTEFGYRSVDFTGKEPWRSDRAMDSVNLEAQTNTSEALFKTFWKEDWFAGGFIWKWFHNHEKSGGENNSRFTPQNKPVEQLIKSHYEAYK</sequence>
<dbReference type="InterPro" id="IPR017853">
    <property type="entry name" value="GH"/>
</dbReference>
<dbReference type="Proteomes" id="UP000029643">
    <property type="component" value="Unassembled WGS sequence"/>
</dbReference>
<dbReference type="InterPro" id="IPR055151">
    <property type="entry name" value="GH113"/>
</dbReference>
<dbReference type="AlphaFoldDB" id="A0A090WUS4"/>
<evidence type="ECO:0000313" key="2">
    <source>
        <dbReference type="EMBL" id="GAL80880.1"/>
    </source>
</evidence>
<proteinExistence type="predicted"/>
<protein>
    <recommendedName>
        <fullName evidence="4">Glycoside hydrolase</fullName>
    </recommendedName>
</protein>
<comment type="caution">
    <text evidence="2">The sequence shown here is derived from an EMBL/GenBank/DDBJ whole genome shotgun (WGS) entry which is preliminary data.</text>
</comment>
<reference evidence="2 3" key="1">
    <citation type="journal article" date="2014" name="Genome Announc.">
        <title>Draft Genome Sequences of Marine Flavobacterium Algibacter lectus Strains SS8 and NR4.</title>
        <authorList>
            <person name="Takatani N."/>
            <person name="Nakanishi M."/>
            <person name="Meirelles P."/>
            <person name="Mino S."/>
            <person name="Suda W."/>
            <person name="Oshima K."/>
            <person name="Hattori M."/>
            <person name="Ohkuma M."/>
            <person name="Hosokawa M."/>
            <person name="Miyashita K."/>
            <person name="Thompson F.L."/>
            <person name="Niwa A."/>
            <person name="Sawabe T."/>
            <person name="Sawabe T."/>
        </authorList>
    </citation>
    <scope>NUCLEOTIDE SEQUENCE [LARGE SCALE GENOMIC DNA]</scope>
    <source>
        <strain evidence="3">JCM19274</strain>
    </source>
</reference>
<dbReference type="Gene3D" id="3.20.20.80">
    <property type="entry name" value="Glycosidases"/>
    <property type="match status" value="1"/>
</dbReference>
<gene>
    <name evidence="2" type="ORF">JCM19274_1506</name>
</gene>
<dbReference type="CDD" id="cd19608">
    <property type="entry name" value="GH113_mannanase-like"/>
    <property type="match status" value="1"/>
</dbReference>
<keyword evidence="1" id="KW-0732">Signal</keyword>
<dbReference type="RefSeq" id="WP_042499199.1">
    <property type="nucleotide sequence ID" value="NZ_BBNU01000012.1"/>
</dbReference>
<evidence type="ECO:0008006" key="4">
    <source>
        <dbReference type="Google" id="ProtNLM"/>
    </source>
</evidence>
<evidence type="ECO:0000313" key="3">
    <source>
        <dbReference type="Proteomes" id="UP000029643"/>
    </source>
</evidence>
<feature type="chain" id="PRO_5001868594" description="Glycoside hydrolase" evidence="1">
    <location>
        <begin position="21"/>
        <end position="335"/>
    </location>
</feature>
<dbReference type="EMBL" id="BBNU01000012">
    <property type="protein sequence ID" value="GAL80880.1"/>
    <property type="molecule type" value="Genomic_DNA"/>
</dbReference>
<organism evidence="2 3">
    <name type="scientific">Algibacter lectus</name>
    <dbReference type="NCBI Taxonomy" id="221126"/>
    <lineage>
        <taxon>Bacteria</taxon>
        <taxon>Pseudomonadati</taxon>
        <taxon>Bacteroidota</taxon>
        <taxon>Flavobacteriia</taxon>
        <taxon>Flavobacteriales</taxon>
        <taxon>Flavobacteriaceae</taxon>
        <taxon>Algibacter</taxon>
    </lineage>
</organism>
<dbReference type="STRING" id="221126.SAMN04489722_109125"/>
<feature type="signal peptide" evidence="1">
    <location>
        <begin position="1"/>
        <end position="20"/>
    </location>
</feature>
<name>A0A090WUS4_9FLAO</name>
<dbReference type="Pfam" id="PF22612">
    <property type="entry name" value="GH113"/>
    <property type="match status" value="1"/>
</dbReference>
<dbReference type="PROSITE" id="PS51257">
    <property type="entry name" value="PROKAR_LIPOPROTEIN"/>
    <property type="match status" value="1"/>
</dbReference>
<accession>A0A090WUS4</accession>
<evidence type="ECO:0000256" key="1">
    <source>
        <dbReference type="SAM" id="SignalP"/>
    </source>
</evidence>